<sequence>MNQQSSTDQVVIAHLAWVFGNGWTAGEAGPTMACMEADALAAAIAAGGHIDEAAVWLRGHAAADNEEDDTHWGLSTAALRDYALMLAGEGSIVEVLRQALHDALPADEYALRETFPATTTTLDRLAAGTVDPAALAVVLGRPDPPVRSWSAAEDELTAVAS</sequence>
<evidence type="ECO:0000313" key="1">
    <source>
        <dbReference type="EMBL" id="OSY36020.1"/>
    </source>
</evidence>
<comment type="caution">
    <text evidence="1">The sequence shown here is derived from an EMBL/GenBank/DDBJ whole genome shotgun (WGS) entry which is preliminary data.</text>
</comment>
<keyword evidence="2" id="KW-1185">Reference proteome</keyword>
<accession>A0A1Y2ML97</accession>
<name>A0A1Y2ML97_PSEAH</name>
<dbReference type="RefSeq" id="WP_085915807.1">
    <property type="nucleotide sequence ID" value="NZ_AP018921.1"/>
</dbReference>
<organism evidence="1 2">
    <name type="scientific">Pseudonocardia autotrophica</name>
    <name type="common">Amycolata autotrophica</name>
    <name type="synonym">Nocardia autotrophica</name>
    <dbReference type="NCBI Taxonomy" id="2074"/>
    <lineage>
        <taxon>Bacteria</taxon>
        <taxon>Bacillati</taxon>
        <taxon>Actinomycetota</taxon>
        <taxon>Actinomycetes</taxon>
        <taxon>Pseudonocardiales</taxon>
        <taxon>Pseudonocardiaceae</taxon>
        <taxon>Pseudonocardia</taxon>
    </lineage>
</organism>
<protein>
    <submittedName>
        <fullName evidence="1">Uncharacterized protein</fullName>
    </submittedName>
</protein>
<proteinExistence type="predicted"/>
<dbReference type="AlphaFoldDB" id="A0A1Y2ML97"/>
<dbReference type="EMBL" id="MIGB01000044">
    <property type="protein sequence ID" value="OSY36020.1"/>
    <property type="molecule type" value="Genomic_DNA"/>
</dbReference>
<evidence type="ECO:0000313" key="2">
    <source>
        <dbReference type="Proteomes" id="UP000194360"/>
    </source>
</evidence>
<reference evidence="1 2" key="1">
    <citation type="submission" date="2016-09" db="EMBL/GenBank/DDBJ databases">
        <title>Pseudonocardia autotrophica DSM535, a candidate organism with high potential of specific P450 cytochromes.</title>
        <authorList>
            <person name="Grumaz C."/>
            <person name="Vainshtein Y."/>
            <person name="Kirstahler P."/>
            <person name="Sohn K."/>
        </authorList>
    </citation>
    <scope>NUCLEOTIDE SEQUENCE [LARGE SCALE GENOMIC DNA]</scope>
    <source>
        <strain evidence="1 2">DSM 535</strain>
    </source>
</reference>
<gene>
    <name evidence="1" type="ORF">BG845_05702</name>
</gene>
<dbReference type="Proteomes" id="UP000194360">
    <property type="component" value="Unassembled WGS sequence"/>
</dbReference>